<sequence>MWSPPLPHPSPEQHSSHEMWAMSTVTSIKFQSEAGKDNRASLTLSTVGHDMEPLELGVSAQREMVSAMNREDSDMDTHFKGRDLKAKALQFLASALNEGRATREKHINVLPGRYIQMDEMSRSEESKRGKQDMRTIIVSNGRDMRNPF</sequence>
<proteinExistence type="predicted"/>
<gene>
    <name evidence="1" type="ORF">C8F04DRAFT_1233129</name>
</gene>
<dbReference type="EMBL" id="JARJCM010000042">
    <property type="protein sequence ID" value="KAJ7036675.1"/>
    <property type="molecule type" value="Genomic_DNA"/>
</dbReference>
<comment type="caution">
    <text evidence="1">The sequence shown here is derived from an EMBL/GenBank/DDBJ whole genome shotgun (WGS) entry which is preliminary data.</text>
</comment>
<dbReference type="AlphaFoldDB" id="A0AAD6SZH3"/>
<name>A0AAD6SZH3_9AGAR</name>
<dbReference type="Proteomes" id="UP001218188">
    <property type="component" value="Unassembled WGS sequence"/>
</dbReference>
<protein>
    <submittedName>
        <fullName evidence="1">Uncharacterized protein</fullName>
    </submittedName>
</protein>
<organism evidence="1 2">
    <name type="scientific">Mycena alexandri</name>
    <dbReference type="NCBI Taxonomy" id="1745969"/>
    <lineage>
        <taxon>Eukaryota</taxon>
        <taxon>Fungi</taxon>
        <taxon>Dikarya</taxon>
        <taxon>Basidiomycota</taxon>
        <taxon>Agaricomycotina</taxon>
        <taxon>Agaricomycetes</taxon>
        <taxon>Agaricomycetidae</taxon>
        <taxon>Agaricales</taxon>
        <taxon>Marasmiineae</taxon>
        <taxon>Mycenaceae</taxon>
        <taxon>Mycena</taxon>
    </lineage>
</organism>
<evidence type="ECO:0000313" key="2">
    <source>
        <dbReference type="Proteomes" id="UP001218188"/>
    </source>
</evidence>
<keyword evidence="2" id="KW-1185">Reference proteome</keyword>
<reference evidence="1" key="1">
    <citation type="submission" date="2023-03" db="EMBL/GenBank/DDBJ databases">
        <title>Massive genome expansion in bonnet fungi (Mycena s.s.) driven by repeated elements and novel gene families across ecological guilds.</title>
        <authorList>
            <consortium name="Lawrence Berkeley National Laboratory"/>
            <person name="Harder C.B."/>
            <person name="Miyauchi S."/>
            <person name="Viragh M."/>
            <person name="Kuo A."/>
            <person name="Thoen E."/>
            <person name="Andreopoulos B."/>
            <person name="Lu D."/>
            <person name="Skrede I."/>
            <person name="Drula E."/>
            <person name="Henrissat B."/>
            <person name="Morin E."/>
            <person name="Kohler A."/>
            <person name="Barry K."/>
            <person name="LaButti K."/>
            <person name="Morin E."/>
            <person name="Salamov A."/>
            <person name="Lipzen A."/>
            <person name="Mereny Z."/>
            <person name="Hegedus B."/>
            <person name="Baldrian P."/>
            <person name="Stursova M."/>
            <person name="Weitz H."/>
            <person name="Taylor A."/>
            <person name="Grigoriev I.V."/>
            <person name="Nagy L.G."/>
            <person name="Martin F."/>
            <person name="Kauserud H."/>
        </authorList>
    </citation>
    <scope>NUCLEOTIDE SEQUENCE</scope>
    <source>
        <strain evidence="1">CBHHK200</strain>
    </source>
</reference>
<accession>A0AAD6SZH3</accession>
<evidence type="ECO:0000313" key="1">
    <source>
        <dbReference type="EMBL" id="KAJ7036675.1"/>
    </source>
</evidence>